<dbReference type="Proteomes" id="UP001381693">
    <property type="component" value="Unassembled WGS sequence"/>
</dbReference>
<sequence>MKCKSTSLNELVNAINDDDDNDNLPAVVSIPNLPIQESSTLTTQLSWSSRKLLIYVWVCLVCAVFLCVIFFRGLTRLQSNMMPGEVNAKLISRKPGDLSDLVKYIMSVYEVFVLQ</sequence>
<evidence type="ECO:0000313" key="3">
    <source>
        <dbReference type="Proteomes" id="UP001381693"/>
    </source>
</evidence>
<keyword evidence="3" id="KW-1185">Reference proteome</keyword>
<accession>A0AAN8WYA4</accession>
<gene>
    <name evidence="2" type="ORF">SK128_009093</name>
</gene>
<keyword evidence="1" id="KW-0812">Transmembrane</keyword>
<protein>
    <submittedName>
        <fullName evidence="2">Uncharacterized protein</fullName>
    </submittedName>
</protein>
<evidence type="ECO:0000256" key="1">
    <source>
        <dbReference type="SAM" id="Phobius"/>
    </source>
</evidence>
<evidence type="ECO:0000313" key="2">
    <source>
        <dbReference type="EMBL" id="KAK7069509.1"/>
    </source>
</evidence>
<feature type="non-terminal residue" evidence="2">
    <location>
        <position position="115"/>
    </location>
</feature>
<dbReference type="AlphaFoldDB" id="A0AAN8WYA4"/>
<dbReference type="EMBL" id="JAXCGZ010016227">
    <property type="protein sequence ID" value="KAK7069509.1"/>
    <property type="molecule type" value="Genomic_DNA"/>
</dbReference>
<reference evidence="2 3" key="1">
    <citation type="submission" date="2023-11" db="EMBL/GenBank/DDBJ databases">
        <title>Halocaridina rubra genome assembly.</title>
        <authorList>
            <person name="Smith C."/>
        </authorList>
    </citation>
    <scope>NUCLEOTIDE SEQUENCE [LARGE SCALE GENOMIC DNA]</scope>
    <source>
        <strain evidence="2">EP-1</strain>
        <tissue evidence="2">Whole</tissue>
    </source>
</reference>
<feature type="transmembrane region" description="Helical" evidence="1">
    <location>
        <begin position="52"/>
        <end position="71"/>
    </location>
</feature>
<keyword evidence="1" id="KW-1133">Transmembrane helix</keyword>
<organism evidence="2 3">
    <name type="scientific">Halocaridina rubra</name>
    <name type="common">Hawaiian red shrimp</name>
    <dbReference type="NCBI Taxonomy" id="373956"/>
    <lineage>
        <taxon>Eukaryota</taxon>
        <taxon>Metazoa</taxon>
        <taxon>Ecdysozoa</taxon>
        <taxon>Arthropoda</taxon>
        <taxon>Crustacea</taxon>
        <taxon>Multicrustacea</taxon>
        <taxon>Malacostraca</taxon>
        <taxon>Eumalacostraca</taxon>
        <taxon>Eucarida</taxon>
        <taxon>Decapoda</taxon>
        <taxon>Pleocyemata</taxon>
        <taxon>Caridea</taxon>
        <taxon>Atyoidea</taxon>
        <taxon>Atyidae</taxon>
        <taxon>Halocaridina</taxon>
    </lineage>
</organism>
<comment type="caution">
    <text evidence="2">The sequence shown here is derived from an EMBL/GenBank/DDBJ whole genome shotgun (WGS) entry which is preliminary data.</text>
</comment>
<keyword evidence="1" id="KW-0472">Membrane</keyword>
<name>A0AAN8WYA4_HALRR</name>
<proteinExistence type="predicted"/>